<dbReference type="Pfam" id="PF04954">
    <property type="entry name" value="SIP"/>
    <property type="match status" value="1"/>
</dbReference>
<dbReference type="InterPro" id="IPR017927">
    <property type="entry name" value="FAD-bd_FR_type"/>
</dbReference>
<evidence type="ECO:0000256" key="1">
    <source>
        <dbReference type="ARBA" id="ARBA00035644"/>
    </source>
</evidence>
<comment type="caution">
    <text evidence="3">The sequence shown here is derived from an EMBL/GenBank/DDBJ whole genome shotgun (WGS) entry which is preliminary data.</text>
</comment>
<comment type="similarity">
    <text evidence="1">Belongs to the SIP oxidoreductase family.</text>
</comment>
<dbReference type="PANTHER" id="PTHR30157">
    <property type="entry name" value="FERRIC REDUCTASE, NADPH-DEPENDENT"/>
    <property type="match status" value="1"/>
</dbReference>
<dbReference type="CDD" id="cd06193">
    <property type="entry name" value="siderophore_interacting"/>
    <property type="match status" value="1"/>
</dbReference>
<dbReference type="Proteomes" id="UP000233293">
    <property type="component" value="Unassembled WGS sequence"/>
</dbReference>
<evidence type="ECO:0000259" key="2">
    <source>
        <dbReference type="PROSITE" id="PS51384"/>
    </source>
</evidence>
<dbReference type="PANTHER" id="PTHR30157:SF0">
    <property type="entry name" value="NADPH-DEPENDENT FERRIC-CHELATE REDUCTASE"/>
    <property type="match status" value="1"/>
</dbReference>
<dbReference type="Gene3D" id="3.40.50.80">
    <property type="entry name" value="Nucleotide-binding domain of ferredoxin-NADP reductase (FNR) module"/>
    <property type="match status" value="1"/>
</dbReference>
<keyword evidence="4" id="KW-1185">Reference proteome</keyword>
<protein>
    <submittedName>
        <fullName evidence="3">Siderophore-interacting protein</fullName>
    </submittedName>
</protein>
<dbReference type="InterPro" id="IPR013113">
    <property type="entry name" value="SIP_FAD-bd"/>
</dbReference>
<evidence type="ECO:0000313" key="4">
    <source>
        <dbReference type="Proteomes" id="UP000233293"/>
    </source>
</evidence>
<proteinExistence type="inferred from homology"/>
<dbReference type="AlphaFoldDB" id="A0A2N3PRF6"/>
<evidence type="ECO:0000313" key="3">
    <source>
        <dbReference type="EMBL" id="PKU22962.1"/>
    </source>
</evidence>
<dbReference type="PROSITE" id="PS51384">
    <property type="entry name" value="FAD_FR"/>
    <property type="match status" value="1"/>
</dbReference>
<dbReference type="Gene3D" id="2.40.30.10">
    <property type="entry name" value="Translation factors"/>
    <property type="match status" value="1"/>
</dbReference>
<dbReference type="InterPro" id="IPR039374">
    <property type="entry name" value="SIP_fam"/>
</dbReference>
<reference evidence="4" key="1">
    <citation type="submission" date="2017-12" db="EMBL/GenBank/DDBJ databases">
        <title>Draft genome sequence of Telmatospirillum siberiense 26-4b1T, an acidotolerant peatland alphaproteobacterium potentially involved in sulfur cycling.</title>
        <authorList>
            <person name="Hausmann B."/>
            <person name="Pjevac P."/>
            <person name="Schreck K."/>
            <person name="Herbold C.W."/>
            <person name="Daims H."/>
            <person name="Wagner M."/>
            <person name="Pester M."/>
            <person name="Loy A."/>
        </authorList>
    </citation>
    <scope>NUCLEOTIDE SEQUENCE [LARGE SCALE GENOMIC DNA]</scope>
    <source>
        <strain evidence="4">26-4b1</strain>
    </source>
</reference>
<dbReference type="SUPFAM" id="SSF63380">
    <property type="entry name" value="Riboflavin synthase domain-like"/>
    <property type="match status" value="1"/>
</dbReference>
<name>A0A2N3PRF6_9PROT</name>
<dbReference type="InterPro" id="IPR007037">
    <property type="entry name" value="SIP_rossman_dom"/>
</dbReference>
<accession>A0A2N3PRF6</accession>
<dbReference type="InterPro" id="IPR017938">
    <property type="entry name" value="Riboflavin_synthase-like_b-brl"/>
</dbReference>
<dbReference type="Pfam" id="PF08021">
    <property type="entry name" value="FAD_binding_9"/>
    <property type="match status" value="1"/>
</dbReference>
<sequence length="256" mass="27718">MLVVRMEFVSKATLKSTLDKSQGRTSIKVAVFSATSITPHIRRLTFVGNALEIFAKGGPAQWVKVFVPADGGSRSIGRAYTVRRWEPETHTLTIDFTLHENPGPVSAWAASAAAGDEAEIAGPRLSHLLRPVAEWRLFAGDETALSAIASILEALPPTDQPLVFIEVPTPADRQSLTAPHGTRIQWLIRSEQSASPGELLVDAVCSKLFPSGDGQVFLAGEARSVRLMKDYAACLISSDSIDAKGYWSIGRSDYRD</sequence>
<organism evidence="3 4">
    <name type="scientific">Telmatospirillum siberiense</name>
    <dbReference type="NCBI Taxonomy" id="382514"/>
    <lineage>
        <taxon>Bacteria</taxon>
        <taxon>Pseudomonadati</taxon>
        <taxon>Pseudomonadota</taxon>
        <taxon>Alphaproteobacteria</taxon>
        <taxon>Rhodospirillales</taxon>
        <taxon>Rhodospirillaceae</taxon>
        <taxon>Telmatospirillum</taxon>
    </lineage>
</organism>
<dbReference type="EMBL" id="PIUM01000025">
    <property type="protein sequence ID" value="PKU22962.1"/>
    <property type="molecule type" value="Genomic_DNA"/>
</dbReference>
<dbReference type="InterPro" id="IPR039261">
    <property type="entry name" value="FNR_nucleotide-bd"/>
</dbReference>
<gene>
    <name evidence="3" type="ORF">CWS72_19100</name>
</gene>
<dbReference type="GO" id="GO:0016491">
    <property type="term" value="F:oxidoreductase activity"/>
    <property type="evidence" value="ECO:0007669"/>
    <property type="project" value="InterPro"/>
</dbReference>
<feature type="domain" description="FAD-binding FR-type" evidence="2">
    <location>
        <begin position="24"/>
        <end position="130"/>
    </location>
</feature>